<keyword evidence="1" id="KW-1133">Transmembrane helix</keyword>
<dbReference type="AlphaFoldDB" id="F7PM84"/>
<sequence>MTADTTPPITDDDRLLLGAGFAFGVMTTLIVLVLVLVMDGTLATGELVTTPEGLIAIAGIVFAGILGIALYVLAFPDNRANIPIAADDERPRE</sequence>
<name>F7PM84_9EURY</name>
<protein>
    <recommendedName>
        <fullName evidence="6">Cox cluster protein</fullName>
    </recommendedName>
</protein>
<keyword evidence="1" id="KW-0472">Membrane</keyword>
<evidence type="ECO:0000256" key="1">
    <source>
        <dbReference type="SAM" id="Phobius"/>
    </source>
</evidence>
<feature type="transmembrane region" description="Helical" evidence="1">
    <location>
        <begin position="15"/>
        <end position="38"/>
    </location>
</feature>
<dbReference type="eggNOG" id="arCOG15070">
    <property type="taxonomic scope" value="Archaea"/>
</dbReference>
<reference evidence="2 5" key="3">
    <citation type="journal article" date="2014" name="Environ. Microbiol.">
        <title>Halorhabdus tiamatea: proteogenomics and glycosidase activity measurements identify the first cultivated euryarchaeon from a deep-sea anoxic brine lake as potential polysaccharide degrader.</title>
        <authorList>
            <person name="Werner J."/>
            <person name="Ferrer M."/>
            <person name="Michel G."/>
            <person name="Mann A.J."/>
            <person name="Huang S."/>
            <person name="Juarez S."/>
            <person name="Ciordia S."/>
            <person name="Albar J.P."/>
            <person name="Alcaide M."/>
            <person name="La Cono V."/>
            <person name="Yakimov M.M."/>
            <person name="Antunes A."/>
            <person name="Taborda M."/>
            <person name="Da Costa M.S."/>
            <person name="Amann R.I."/>
            <person name="Gloeckner F.O."/>
            <person name="Golyshina O.V."/>
            <person name="Golyshin P.N."/>
            <person name="Teeling H."/>
        </authorList>
    </citation>
    <scope>NUCLEOTIDE SEQUENCE [LARGE SCALE GENOMIC DNA]</scope>
    <source>
        <strain evidence="5">SARL4B</strain>
        <strain evidence="2">Type strain: SARL4B</strain>
    </source>
</reference>
<keyword evidence="1" id="KW-0812">Transmembrane</keyword>
<dbReference type="KEGG" id="hti:HTIA_0758"/>
<evidence type="ECO:0000313" key="4">
    <source>
        <dbReference type="Proteomes" id="UP000003861"/>
    </source>
</evidence>
<dbReference type="Proteomes" id="UP000015381">
    <property type="component" value="Chromosome I"/>
</dbReference>
<dbReference type="Proteomes" id="UP000003861">
    <property type="component" value="Unassembled WGS sequence"/>
</dbReference>
<reference evidence="3 4" key="1">
    <citation type="journal article" date="2011" name="J. Bacteriol.">
        <title>Genome sequence of Halorhabdus tiamatea, the first archaeon isolated from a deep-sea anoxic brine lake.</title>
        <authorList>
            <person name="Antunes A."/>
            <person name="Alam I."/>
            <person name="Bajic V.B."/>
            <person name="Stingl U."/>
        </authorList>
    </citation>
    <scope>NUCLEOTIDE SEQUENCE [LARGE SCALE GENOMIC DNA]</scope>
    <source>
        <strain evidence="3 4">SARL4B</strain>
    </source>
</reference>
<feature type="transmembrane region" description="Helical" evidence="1">
    <location>
        <begin position="53"/>
        <end position="74"/>
    </location>
</feature>
<evidence type="ECO:0000313" key="3">
    <source>
        <dbReference type="EMBL" id="ERJ05511.1"/>
    </source>
</evidence>
<evidence type="ECO:0000313" key="5">
    <source>
        <dbReference type="Proteomes" id="UP000015381"/>
    </source>
</evidence>
<dbReference type="HOGENOM" id="CLU_2392817_0_0_2"/>
<evidence type="ECO:0000313" key="2">
    <source>
        <dbReference type="EMBL" id="CCQ32898.1"/>
    </source>
</evidence>
<dbReference type="EMBL" id="HF571520">
    <property type="protein sequence ID" value="CCQ32898.1"/>
    <property type="molecule type" value="Genomic_DNA"/>
</dbReference>
<dbReference type="RefSeq" id="WP_008527246.1">
    <property type="nucleotide sequence ID" value="NC_021921.1"/>
</dbReference>
<proteinExistence type="predicted"/>
<keyword evidence="5" id="KW-1185">Reference proteome</keyword>
<accession>F7PM84</accession>
<evidence type="ECO:0008006" key="6">
    <source>
        <dbReference type="Google" id="ProtNLM"/>
    </source>
</evidence>
<reference evidence="3 4" key="2">
    <citation type="journal article" date="2013" name="PLoS ONE">
        <title>INDIGO - INtegrated Data Warehouse of MIcrobial GenOmes with Examples from the Red Sea Extremophiles.</title>
        <authorList>
            <person name="Alam I."/>
            <person name="Antunes A."/>
            <person name="Kamau A.A."/>
            <person name="Ba Alawi W."/>
            <person name="Kalkatawi M."/>
            <person name="Stingl U."/>
            <person name="Bajic V.B."/>
        </authorList>
    </citation>
    <scope>NUCLEOTIDE SEQUENCE [LARGE SCALE GENOMIC DNA]</scope>
    <source>
        <strain evidence="3 4">SARL4B</strain>
    </source>
</reference>
<organism evidence="3 4">
    <name type="scientific">Halorhabdus tiamatea SARL4B</name>
    <dbReference type="NCBI Taxonomy" id="1033806"/>
    <lineage>
        <taxon>Archaea</taxon>
        <taxon>Methanobacteriati</taxon>
        <taxon>Methanobacteriota</taxon>
        <taxon>Stenosarchaea group</taxon>
        <taxon>Halobacteria</taxon>
        <taxon>Halobacteriales</taxon>
        <taxon>Haloarculaceae</taxon>
        <taxon>Halorhabdus</taxon>
    </lineage>
</organism>
<dbReference type="STRING" id="1033806.HTIA_0758"/>
<dbReference type="PATRIC" id="fig|1033806.12.peg.751"/>
<dbReference type="OrthoDB" id="240957at2157"/>
<dbReference type="GeneID" id="23797908"/>
<dbReference type="EMBL" id="AFNT02000031">
    <property type="protein sequence ID" value="ERJ05511.1"/>
    <property type="molecule type" value="Genomic_DNA"/>
</dbReference>
<gene>
    <name evidence="3" type="ORF">HLRTI_002489</name>
    <name evidence="2" type="ORF">HTIA_0758</name>
</gene>